<keyword evidence="2 5" id="KW-0547">Nucleotide-binding</keyword>
<keyword evidence="5" id="KW-0808">Transferase</keyword>
<name>A0A354M040_9BACT</name>
<dbReference type="SUPFAM" id="SSF52540">
    <property type="entry name" value="P-loop containing nucleoside triphosphate hydrolases"/>
    <property type="match status" value="1"/>
</dbReference>
<dbReference type="InterPro" id="IPR001977">
    <property type="entry name" value="Depp_CoAkinase"/>
</dbReference>
<organism evidence="7 8">
    <name type="scientific">Coprobacter fastidiosus</name>
    <dbReference type="NCBI Taxonomy" id="1099853"/>
    <lineage>
        <taxon>Bacteria</taxon>
        <taxon>Pseudomonadati</taxon>
        <taxon>Bacteroidota</taxon>
        <taxon>Bacteroidia</taxon>
        <taxon>Bacteroidales</taxon>
        <taxon>Barnesiellaceae</taxon>
        <taxon>Coprobacter</taxon>
    </lineage>
</organism>
<evidence type="ECO:0000256" key="5">
    <source>
        <dbReference type="HAMAP-Rule" id="MF_00376"/>
    </source>
</evidence>
<keyword evidence="3 5" id="KW-0067">ATP-binding</keyword>
<dbReference type="AlphaFoldDB" id="A0A354M040"/>
<keyword evidence="5" id="KW-0963">Cytoplasm</keyword>
<keyword evidence="5 7" id="KW-0418">Kinase</keyword>
<evidence type="ECO:0000313" key="7">
    <source>
        <dbReference type="EMBL" id="HBJ07879.1"/>
    </source>
</evidence>
<comment type="catalytic activity">
    <reaction evidence="5">
        <text>3'-dephospho-CoA + ATP = ADP + CoA + H(+)</text>
        <dbReference type="Rhea" id="RHEA:18245"/>
        <dbReference type="ChEBI" id="CHEBI:15378"/>
        <dbReference type="ChEBI" id="CHEBI:30616"/>
        <dbReference type="ChEBI" id="CHEBI:57287"/>
        <dbReference type="ChEBI" id="CHEBI:57328"/>
        <dbReference type="ChEBI" id="CHEBI:456216"/>
        <dbReference type="EC" id="2.7.1.24"/>
    </reaction>
</comment>
<feature type="binding site" evidence="5">
    <location>
        <begin position="11"/>
        <end position="16"/>
    </location>
    <ligand>
        <name>ATP</name>
        <dbReference type="ChEBI" id="CHEBI:30616"/>
    </ligand>
</feature>
<evidence type="ECO:0000256" key="1">
    <source>
        <dbReference type="ARBA" id="ARBA00009018"/>
    </source>
</evidence>
<dbReference type="PANTHER" id="PTHR10695:SF46">
    <property type="entry name" value="BIFUNCTIONAL COENZYME A SYNTHASE-RELATED"/>
    <property type="match status" value="1"/>
</dbReference>
<dbReference type="GO" id="GO:0004140">
    <property type="term" value="F:dephospho-CoA kinase activity"/>
    <property type="evidence" value="ECO:0007669"/>
    <property type="project" value="UniProtKB-UniRule"/>
</dbReference>
<comment type="subcellular location">
    <subcellularLocation>
        <location evidence="5">Cytoplasm</location>
    </subcellularLocation>
</comment>
<comment type="caution">
    <text evidence="7">The sequence shown here is derived from an EMBL/GenBank/DDBJ whole genome shotgun (WGS) entry which is preliminary data.</text>
</comment>
<dbReference type="InterPro" id="IPR027417">
    <property type="entry name" value="P-loop_NTPase"/>
</dbReference>
<dbReference type="Gene3D" id="3.40.50.300">
    <property type="entry name" value="P-loop containing nucleotide triphosphate hydrolases"/>
    <property type="match status" value="1"/>
</dbReference>
<proteinExistence type="inferred from homology"/>
<evidence type="ECO:0000313" key="8">
    <source>
        <dbReference type="Proteomes" id="UP000262954"/>
    </source>
</evidence>
<dbReference type="UniPathway" id="UPA00241">
    <property type="reaction ID" value="UER00356"/>
</dbReference>
<dbReference type="Proteomes" id="UP000262954">
    <property type="component" value="Unassembled WGS sequence"/>
</dbReference>
<dbReference type="EC" id="2.7.1.24" evidence="5 6"/>
<comment type="function">
    <text evidence="5">Catalyzes the phosphorylation of the 3'-hydroxyl group of dephosphocoenzyme A to form coenzyme A.</text>
</comment>
<comment type="similarity">
    <text evidence="1 5">Belongs to the CoaE family.</text>
</comment>
<dbReference type="HAMAP" id="MF_00376">
    <property type="entry name" value="Dephospho_CoA_kinase"/>
    <property type="match status" value="1"/>
</dbReference>
<evidence type="ECO:0000256" key="2">
    <source>
        <dbReference type="ARBA" id="ARBA00022741"/>
    </source>
</evidence>
<dbReference type="Pfam" id="PF01121">
    <property type="entry name" value="CoaE"/>
    <property type="match status" value="1"/>
</dbReference>
<dbReference type="NCBIfam" id="TIGR00152">
    <property type="entry name" value="dephospho-CoA kinase"/>
    <property type="match status" value="1"/>
</dbReference>
<dbReference type="GO" id="GO:0005737">
    <property type="term" value="C:cytoplasm"/>
    <property type="evidence" value="ECO:0007669"/>
    <property type="project" value="UniProtKB-SubCell"/>
</dbReference>
<gene>
    <name evidence="5" type="primary">coaE</name>
    <name evidence="7" type="ORF">DDY73_02640</name>
</gene>
<dbReference type="EMBL" id="DNWC01000040">
    <property type="protein sequence ID" value="HBJ07879.1"/>
    <property type="molecule type" value="Genomic_DNA"/>
</dbReference>
<dbReference type="GO" id="GO:0005524">
    <property type="term" value="F:ATP binding"/>
    <property type="evidence" value="ECO:0007669"/>
    <property type="project" value="UniProtKB-UniRule"/>
</dbReference>
<sequence length="195" mass="22465">MRSVGITGGIGTGKSVVSHFLRILGLPVYDSDSEAKRLMNTHPEIRNKLIEMFGSDIYVEQELNRVLLARYIFADLLLLQKINEIVHPVVRKDFKSWCMRQKTAFVFMESAILFESGFENSVDEVWVVTAPEDIRIYRVMARNNCSEEEVRQRISVQLDEAEKCKKADHIIQNDNKSPLILQILNCLNYKGKLEC</sequence>
<evidence type="ECO:0000256" key="3">
    <source>
        <dbReference type="ARBA" id="ARBA00022840"/>
    </source>
</evidence>
<accession>A0A354M040</accession>
<evidence type="ECO:0000256" key="4">
    <source>
        <dbReference type="ARBA" id="ARBA00022993"/>
    </source>
</evidence>
<dbReference type="GO" id="GO:0015937">
    <property type="term" value="P:coenzyme A biosynthetic process"/>
    <property type="evidence" value="ECO:0007669"/>
    <property type="project" value="UniProtKB-UniRule"/>
</dbReference>
<dbReference type="CDD" id="cd02022">
    <property type="entry name" value="DPCK"/>
    <property type="match status" value="1"/>
</dbReference>
<keyword evidence="4 5" id="KW-0173">Coenzyme A biosynthesis</keyword>
<comment type="pathway">
    <text evidence="5">Cofactor biosynthesis; coenzyme A biosynthesis; CoA from (R)-pantothenate: step 5/5.</text>
</comment>
<dbReference type="PANTHER" id="PTHR10695">
    <property type="entry name" value="DEPHOSPHO-COA KINASE-RELATED"/>
    <property type="match status" value="1"/>
</dbReference>
<evidence type="ECO:0000256" key="6">
    <source>
        <dbReference type="NCBIfam" id="TIGR00152"/>
    </source>
</evidence>
<reference evidence="7 8" key="1">
    <citation type="journal article" date="2018" name="Nat. Biotechnol.">
        <title>A standardized bacterial taxonomy based on genome phylogeny substantially revises the tree of life.</title>
        <authorList>
            <person name="Parks D.H."/>
            <person name="Chuvochina M."/>
            <person name="Waite D.W."/>
            <person name="Rinke C."/>
            <person name="Skarshewski A."/>
            <person name="Chaumeil P.A."/>
            <person name="Hugenholtz P."/>
        </authorList>
    </citation>
    <scope>NUCLEOTIDE SEQUENCE [LARGE SCALE GENOMIC DNA]</scope>
    <source>
        <strain evidence="7">UBA11482</strain>
    </source>
</reference>
<dbReference type="PROSITE" id="PS51219">
    <property type="entry name" value="DPCK"/>
    <property type="match status" value="1"/>
</dbReference>
<protein>
    <recommendedName>
        <fullName evidence="5 6">Dephospho-CoA kinase</fullName>
        <ecNumber evidence="5 6">2.7.1.24</ecNumber>
    </recommendedName>
    <alternativeName>
        <fullName evidence="5">Dephosphocoenzyme A kinase</fullName>
    </alternativeName>
</protein>